<dbReference type="Gene3D" id="1.10.10.10">
    <property type="entry name" value="Winged helix-like DNA-binding domain superfamily/Winged helix DNA-binding domain"/>
    <property type="match status" value="1"/>
</dbReference>
<dbReference type="InterPro" id="IPR036390">
    <property type="entry name" value="WH_DNA-bd_sf"/>
</dbReference>
<feature type="domain" description="HTH lysR-type" evidence="5">
    <location>
        <begin position="4"/>
        <end position="61"/>
    </location>
</feature>
<evidence type="ECO:0000256" key="2">
    <source>
        <dbReference type="ARBA" id="ARBA00023015"/>
    </source>
</evidence>
<evidence type="ECO:0000256" key="4">
    <source>
        <dbReference type="ARBA" id="ARBA00023163"/>
    </source>
</evidence>
<dbReference type="Proteomes" id="UP000620266">
    <property type="component" value="Unassembled WGS sequence"/>
</dbReference>
<keyword evidence="7" id="KW-1185">Reference proteome</keyword>
<dbReference type="RefSeq" id="WP_229729011.1">
    <property type="nucleotide sequence ID" value="NZ_BMCG01000004.1"/>
</dbReference>
<gene>
    <name evidence="6" type="ORF">GCM10007205_22800</name>
</gene>
<evidence type="ECO:0000256" key="1">
    <source>
        <dbReference type="ARBA" id="ARBA00009437"/>
    </source>
</evidence>
<reference evidence="6" key="1">
    <citation type="journal article" date="2014" name="Int. J. Syst. Evol. Microbiol.">
        <title>Complete genome sequence of Corynebacterium casei LMG S-19264T (=DSM 44701T), isolated from a smear-ripened cheese.</title>
        <authorList>
            <consortium name="US DOE Joint Genome Institute (JGI-PGF)"/>
            <person name="Walter F."/>
            <person name="Albersmeier A."/>
            <person name="Kalinowski J."/>
            <person name="Ruckert C."/>
        </authorList>
    </citation>
    <scope>NUCLEOTIDE SEQUENCE</scope>
    <source>
        <strain evidence="6">CCM 7086</strain>
    </source>
</reference>
<evidence type="ECO:0000256" key="3">
    <source>
        <dbReference type="ARBA" id="ARBA00023125"/>
    </source>
</evidence>
<dbReference type="InterPro" id="IPR036388">
    <property type="entry name" value="WH-like_DNA-bd_sf"/>
</dbReference>
<dbReference type="Gene3D" id="3.40.190.290">
    <property type="match status" value="1"/>
</dbReference>
<dbReference type="Pfam" id="PF00126">
    <property type="entry name" value="HTH_1"/>
    <property type="match status" value="1"/>
</dbReference>
<proteinExistence type="inferred from homology"/>
<sequence>MKDMDLRQLKYFMAIVEEGQISRAARRLHMAQPPLSLQLKTLEEELGVQLIERTNKRLRLTEAGHALYQRAEQIVGLVDNTTKEIREFDQGLRGTLGIGSPPGIGHLTMPSRIAAFHAAYPEVSFQWREGNTYRVLELLDAHVIEIGIVRLPVDENAYEIKPLVTEPWVAVTRTAQGQARPPSISLAELARQPLLLMHRQQGIQCHDMVSDALRAAGVEPTVFCESDNVTALLTLVELGMGAAIVPRSAAALKPSEALHIMEITDCRLESSVAITWLKGQRLSAAARKFLEMF</sequence>
<organism evidence="6 7">
    <name type="scientific">Oxalicibacterium flavum</name>
    <dbReference type="NCBI Taxonomy" id="179467"/>
    <lineage>
        <taxon>Bacteria</taxon>
        <taxon>Pseudomonadati</taxon>
        <taxon>Pseudomonadota</taxon>
        <taxon>Betaproteobacteria</taxon>
        <taxon>Burkholderiales</taxon>
        <taxon>Oxalobacteraceae</taxon>
        <taxon>Oxalicibacterium</taxon>
    </lineage>
</organism>
<name>A0A8J2UNJ4_9BURK</name>
<dbReference type="FunFam" id="1.10.10.10:FF:000001">
    <property type="entry name" value="LysR family transcriptional regulator"/>
    <property type="match status" value="1"/>
</dbReference>
<dbReference type="AlphaFoldDB" id="A0A8J2UNJ4"/>
<dbReference type="InterPro" id="IPR000847">
    <property type="entry name" value="LysR_HTH_N"/>
</dbReference>
<protein>
    <submittedName>
        <fullName evidence="6">LysR family transcriptional regulator</fullName>
    </submittedName>
</protein>
<comment type="similarity">
    <text evidence="1">Belongs to the LysR transcriptional regulatory family.</text>
</comment>
<dbReference type="SUPFAM" id="SSF53850">
    <property type="entry name" value="Periplasmic binding protein-like II"/>
    <property type="match status" value="1"/>
</dbReference>
<evidence type="ECO:0000313" key="7">
    <source>
        <dbReference type="Proteomes" id="UP000620266"/>
    </source>
</evidence>
<accession>A0A8J2UNJ4</accession>
<dbReference type="InterPro" id="IPR005119">
    <property type="entry name" value="LysR_subst-bd"/>
</dbReference>
<dbReference type="SUPFAM" id="SSF46785">
    <property type="entry name" value="Winged helix' DNA-binding domain"/>
    <property type="match status" value="1"/>
</dbReference>
<dbReference type="CDD" id="cd05466">
    <property type="entry name" value="PBP2_LTTR_substrate"/>
    <property type="match status" value="1"/>
</dbReference>
<dbReference type="Pfam" id="PF03466">
    <property type="entry name" value="LysR_substrate"/>
    <property type="match status" value="1"/>
</dbReference>
<keyword evidence="2" id="KW-0805">Transcription regulation</keyword>
<dbReference type="PRINTS" id="PR00039">
    <property type="entry name" value="HTHLYSR"/>
</dbReference>
<dbReference type="GO" id="GO:0032993">
    <property type="term" value="C:protein-DNA complex"/>
    <property type="evidence" value="ECO:0007669"/>
    <property type="project" value="TreeGrafter"/>
</dbReference>
<evidence type="ECO:0000313" key="6">
    <source>
        <dbReference type="EMBL" id="GGC13350.1"/>
    </source>
</evidence>
<dbReference type="GO" id="GO:0003700">
    <property type="term" value="F:DNA-binding transcription factor activity"/>
    <property type="evidence" value="ECO:0007669"/>
    <property type="project" value="InterPro"/>
</dbReference>
<dbReference type="GO" id="GO:0003677">
    <property type="term" value="F:DNA binding"/>
    <property type="evidence" value="ECO:0007669"/>
    <property type="project" value="UniProtKB-KW"/>
</dbReference>
<dbReference type="PANTHER" id="PTHR30346">
    <property type="entry name" value="TRANSCRIPTIONAL DUAL REGULATOR HCAR-RELATED"/>
    <property type="match status" value="1"/>
</dbReference>
<dbReference type="PANTHER" id="PTHR30346:SF28">
    <property type="entry name" value="HTH-TYPE TRANSCRIPTIONAL REGULATOR CYNR"/>
    <property type="match status" value="1"/>
</dbReference>
<keyword evidence="4" id="KW-0804">Transcription</keyword>
<evidence type="ECO:0000259" key="5">
    <source>
        <dbReference type="PROSITE" id="PS50931"/>
    </source>
</evidence>
<dbReference type="EMBL" id="BMCG01000004">
    <property type="protein sequence ID" value="GGC13350.1"/>
    <property type="molecule type" value="Genomic_DNA"/>
</dbReference>
<dbReference type="PROSITE" id="PS50931">
    <property type="entry name" value="HTH_LYSR"/>
    <property type="match status" value="1"/>
</dbReference>
<keyword evidence="3" id="KW-0238">DNA-binding</keyword>
<comment type="caution">
    <text evidence="6">The sequence shown here is derived from an EMBL/GenBank/DDBJ whole genome shotgun (WGS) entry which is preliminary data.</text>
</comment>
<reference evidence="6" key="2">
    <citation type="submission" date="2020-09" db="EMBL/GenBank/DDBJ databases">
        <authorList>
            <person name="Sun Q."/>
            <person name="Sedlacek I."/>
        </authorList>
    </citation>
    <scope>NUCLEOTIDE SEQUENCE</scope>
    <source>
        <strain evidence="6">CCM 7086</strain>
    </source>
</reference>